<dbReference type="Proteomes" id="UP000240505">
    <property type="component" value="Chromosome"/>
</dbReference>
<dbReference type="Gene3D" id="3.30.70.100">
    <property type="match status" value="1"/>
</dbReference>
<evidence type="ECO:0000313" key="1">
    <source>
        <dbReference type="EMBL" id="AVR98270.1"/>
    </source>
</evidence>
<dbReference type="InterPro" id="IPR011008">
    <property type="entry name" value="Dimeric_a/b-barrel"/>
</dbReference>
<dbReference type="SUPFAM" id="SSF54909">
    <property type="entry name" value="Dimeric alpha+beta barrel"/>
    <property type="match status" value="1"/>
</dbReference>
<dbReference type="AlphaFoldDB" id="A0A2R4CFK8"/>
<proteinExistence type="predicted"/>
<keyword evidence="2" id="KW-1185">Reference proteome</keyword>
<reference evidence="1 2" key="1">
    <citation type="submission" date="2018-03" db="EMBL/GenBank/DDBJ databases">
        <title>Massilia armeniaca sp. nov., isolated from desert soil.</title>
        <authorList>
            <person name="Huang H."/>
            <person name="Ren M."/>
        </authorList>
    </citation>
    <scope>NUCLEOTIDE SEQUENCE [LARGE SCALE GENOMIC DNA]</scope>
    <source>
        <strain evidence="1 2">ZMN-3</strain>
    </source>
</reference>
<name>A0A2R4CFK8_9BURK</name>
<accession>A0A2R4CFK8</accession>
<keyword evidence="1" id="KW-0560">Oxidoreductase</keyword>
<dbReference type="RefSeq" id="WP_107143605.1">
    <property type="nucleotide sequence ID" value="NZ_CP028324.1"/>
</dbReference>
<keyword evidence="1" id="KW-0503">Monooxygenase</keyword>
<dbReference type="GO" id="GO:0004497">
    <property type="term" value="F:monooxygenase activity"/>
    <property type="evidence" value="ECO:0007669"/>
    <property type="project" value="UniProtKB-KW"/>
</dbReference>
<dbReference type="KEGG" id="masz:C9I28_23490"/>
<dbReference type="EMBL" id="CP028324">
    <property type="protein sequence ID" value="AVR98270.1"/>
    <property type="molecule type" value="Genomic_DNA"/>
</dbReference>
<evidence type="ECO:0000313" key="2">
    <source>
        <dbReference type="Proteomes" id="UP000240505"/>
    </source>
</evidence>
<sequence>MIIAITSFALPKPISREEAQRIFMSTAPTYQGVDGLLQKHYVLSEDGATAGGVYFWKTREAAEAMYTPAWRAFVREKYGTEPTVTYFDSPVVVDNVTGQVFQNEAGG</sequence>
<organism evidence="1 2">
    <name type="scientific">Pseudoduganella armeniaca</name>
    <dbReference type="NCBI Taxonomy" id="2072590"/>
    <lineage>
        <taxon>Bacteria</taxon>
        <taxon>Pseudomonadati</taxon>
        <taxon>Pseudomonadota</taxon>
        <taxon>Betaproteobacteria</taxon>
        <taxon>Burkholderiales</taxon>
        <taxon>Oxalobacteraceae</taxon>
        <taxon>Telluria group</taxon>
        <taxon>Pseudoduganella</taxon>
    </lineage>
</organism>
<gene>
    <name evidence="1" type="ORF">C9I28_23490</name>
</gene>
<dbReference type="OrthoDB" id="3871007at2"/>
<protein>
    <submittedName>
        <fullName evidence="1">Monooxygenase</fullName>
    </submittedName>
</protein>